<dbReference type="OrthoDB" id="5517133at2"/>
<dbReference type="RefSeq" id="WP_136931479.1">
    <property type="nucleotide sequence ID" value="NZ_SSMQ01000026.1"/>
</dbReference>
<evidence type="ECO:0000256" key="1">
    <source>
        <dbReference type="SAM" id="MobiDB-lite"/>
    </source>
</evidence>
<evidence type="ECO:0000313" key="3">
    <source>
        <dbReference type="Proteomes" id="UP000309215"/>
    </source>
</evidence>
<proteinExistence type="predicted"/>
<dbReference type="AlphaFoldDB" id="A0A4V6WQQ6"/>
<comment type="caution">
    <text evidence="2">The sequence shown here is derived from an EMBL/GenBank/DDBJ whole genome shotgun (WGS) entry which is preliminary data.</text>
</comment>
<accession>A0A4V6WQQ6</accession>
<protein>
    <submittedName>
        <fullName evidence="2">Uncharacterized protein</fullName>
    </submittedName>
</protein>
<organism evidence="2 3">
    <name type="scientific">Polyangium fumosum</name>
    <dbReference type="NCBI Taxonomy" id="889272"/>
    <lineage>
        <taxon>Bacteria</taxon>
        <taxon>Pseudomonadati</taxon>
        <taxon>Myxococcota</taxon>
        <taxon>Polyangia</taxon>
        <taxon>Polyangiales</taxon>
        <taxon>Polyangiaceae</taxon>
        <taxon>Polyangium</taxon>
    </lineage>
</organism>
<sequence>MSLVAIAVTAAVAASLGYLASRRRESAREAFGPDETKALDEKKKPRALKAPPPADPLAGLALALGDVVSAEGDERWLAGAIVAREQALAAVIFVAPEGLAHHAVALVPADARALLWLSPEVVDTPPEPPGTLEIRGMAMQRRSRLPVTFERFGQGAPTVGASGLLAVYEAGGREVAIVVTSEGKTLAWAGRRLDEGEYDRMGRGDAEG</sequence>
<gene>
    <name evidence="2" type="ORF">E8A74_24455</name>
</gene>
<evidence type="ECO:0000313" key="2">
    <source>
        <dbReference type="EMBL" id="TKD04004.1"/>
    </source>
</evidence>
<feature type="compositionally biased region" description="Basic and acidic residues" evidence="1">
    <location>
        <begin position="34"/>
        <end position="43"/>
    </location>
</feature>
<keyword evidence="3" id="KW-1185">Reference proteome</keyword>
<dbReference type="EMBL" id="SSMQ01000026">
    <property type="protein sequence ID" value="TKD04004.1"/>
    <property type="molecule type" value="Genomic_DNA"/>
</dbReference>
<feature type="region of interest" description="Disordered" evidence="1">
    <location>
        <begin position="29"/>
        <end position="52"/>
    </location>
</feature>
<name>A0A4V6WQQ6_9BACT</name>
<reference evidence="2 3" key="1">
    <citation type="submission" date="2019-04" db="EMBL/GenBank/DDBJ databases">
        <authorList>
            <person name="Li Y."/>
            <person name="Wang J."/>
        </authorList>
    </citation>
    <scope>NUCLEOTIDE SEQUENCE [LARGE SCALE GENOMIC DNA]</scope>
    <source>
        <strain evidence="2 3">DSM 14668</strain>
    </source>
</reference>
<dbReference type="Proteomes" id="UP000309215">
    <property type="component" value="Unassembled WGS sequence"/>
</dbReference>